<proteinExistence type="predicted"/>
<dbReference type="EMBL" id="MVGC01000049">
    <property type="protein sequence ID" value="RJE25397.1"/>
    <property type="molecule type" value="Genomic_DNA"/>
</dbReference>
<accession>A0A3A2ZVH8</accession>
<protein>
    <submittedName>
        <fullName evidence="1">Uncharacterized protein</fullName>
    </submittedName>
</protein>
<gene>
    <name evidence="1" type="ORF">PHISCL_02288</name>
</gene>
<dbReference type="Proteomes" id="UP000266188">
    <property type="component" value="Unassembled WGS sequence"/>
</dbReference>
<organism evidence="1 2">
    <name type="scientific">Aspergillus sclerotialis</name>
    <dbReference type="NCBI Taxonomy" id="2070753"/>
    <lineage>
        <taxon>Eukaryota</taxon>
        <taxon>Fungi</taxon>
        <taxon>Dikarya</taxon>
        <taxon>Ascomycota</taxon>
        <taxon>Pezizomycotina</taxon>
        <taxon>Eurotiomycetes</taxon>
        <taxon>Eurotiomycetidae</taxon>
        <taxon>Eurotiales</taxon>
        <taxon>Aspergillaceae</taxon>
        <taxon>Aspergillus</taxon>
        <taxon>Aspergillus subgen. Polypaecilum</taxon>
    </lineage>
</organism>
<dbReference type="AlphaFoldDB" id="A0A3A2ZVH8"/>
<keyword evidence="2" id="KW-1185">Reference proteome</keyword>
<evidence type="ECO:0000313" key="2">
    <source>
        <dbReference type="Proteomes" id="UP000266188"/>
    </source>
</evidence>
<dbReference type="OrthoDB" id="3450745at2759"/>
<reference evidence="2" key="1">
    <citation type="submission" date="2017-02" db="EMBL/GenBank/DDBJ databases">
        <authorList>
            <person name="Tafer H."/>
            <person name="Lopandic K."/>
        </authorList>
    </citation>
    <scope>NUCLEOTIDE SEQUENCE [LARGE SCALE GENOMIC DNA]</scope>
    <source>
        <strain evidence="2">CBS 366.77</strain>
    </source>
</reference>
<name>A0A3A2ZVH8_9EURO</name>
<evidence type="ECO:0000313" key="1">
    <source>
        <dbReference type="EMBL" id="RJE25397.1"/>
    </source>
</evidence>
<comment type="caution">
    <text evidence="1">The sequence shown here is derived from an EMBL/GenBank/DDBJ whole genome shotgun (WGS) entry which is preliminary data.</text>
</comment>
<sequence>MTDDLPFGPLSIVERLYGYRAYEDGSFSHVYGMDEPVEYHNGSFWGDWEVLDVKATRKGQTSIVWTIYACFTLEGGFDHFHESAINNITAILQREGKSAGYSVKPYSRNTAWPYFTLVQDVMGGPGLW</sequence>